<organism evidence="1 2">
    <name type="scientific">Vaccinium darrowii</name>
    <dbReference type="NCBI Taxonomy" id="229202"/>
    <lineage>
        <taxon>Eukaryota</taxon>
        <taxon>Viridiplantae</taxon>
        <taxon>Streptophyta</taxon>
        <taxon>Embryophyta</taxon>
        <taxon>Tracheophyta</taxon>
        <taxon>Spermatophyta</taxon>
        <taxon>Magnoliopsida</taxon>
        <taxon>eudicotyledons</taxon>
        <taxon>Gunneridae</taxon>
        <taxon>Pentapetalae</taxon>
        <taxon>asterids</taxon>
        <taxon>Ericales</taxon>
        <taxon>Ericaceae</taxon>
        <taxon>Vaccinioideae</taxon>
        <taxon>Vaccinieae</taxon>
        <taxon>Vaccinium</taxon>
    </lineage>
</organism>
<keyword evidence="2" id="KW-1185">Reference proteome</keyword>
<evidence type="ECO:0000313" key="2">
    <source>
        <dbReference type="Proteomes" id="UP000828048"/>
    </source>
</evidence>
<sequence length="371" mass="41222">MDCDRPELFSLFVDNLPEDVGLNWFRKFFSQYGVVKDAYIPFKRSKVSKKRFGFVRYNCASSAEVAISKANGFWIDNRKLYVKMAAFEAQGFKSGHNGEKHDLLRSSRSVGPLMNKGSKILEKSQGLHEDRPSYAQVTRGVERTGENLATRSVQCHAIGNGNIELVEEGRKYIVRIEEESSFRKVESSSFRPDFDALSVHDDKLSQAPKEDLPLDLGSKVDPIDNDIRSSQGLESLVEDSMGLQSLFHEAFVVEPVVKTRSQGKFLDVNSGDSSSSAKVASEGSDYDDRDLVSNEPLIQYVEHKRHKKSLDTLTFTLEAVMPSVLSSPDILVIDAKAHALPDRCKSEACSGLAFVNNNISPGRDLYGSLPG</sequence>
<protein>
    <submittedName>
        <fullName evidence="1">Uncharacterized protein</fullName>
    </submittedName>
</protein>
<dbReference type="EMBL" id="CM037151">
    <property type="protein sequence ID" value="KAH7843180.1"/>
    <property type="molecule type" value="Genomic_DNA"/>
</dbReference>
<evidence type="ECO:0000313" key="1">
    <source>
        <dbReference type="EMBL" id="KAH7843180.1"/>
    </source>
</evidence>
<dbReference type="Proteomes" id="UP000828048">
    <property type="component" value="Chromosome 1"/>
</dbReference>
<accession>A0ACB7XRB6</accession>
<gene>
    <name evidence="1" type="ORF">Vadar_013589</name>
</gene>
<reference evidence="1 2" key="1">
    <citation type="journal article" date="2021" name="Hortic Res">
        <title>High-quality reference genome and annotation aids understanding of berry development for evergreen blueberry (Vaccinium darrowii).</title>
        <authorList>
            <person name="Yu J."/>
            <person name="Hulse-Kemp A.M."/>
            <person name="Babiker E."/>
            <person name="Staton M."/>
        </authorList>
    </citation>
    <scope>NUCLEOTIDE SEQUENCE [LARGE SCALE GENOMIC DNA]</scope>
    <source>
        <strain evidence="2">cv. NJ 8807/NJ 8810</strain>
        <tissue evidence="1">Young leaf</tissue>
    </source>
</reference>
<comment type="caution">
    <text evidence="1">The sequence shown here is derived from an EMBL/GenBank/DDBJ whole genome shotgun (WGS) entry which is preliminary data.</text>
</comment>
<name>A0ACB7XRB6_9ERIC</name>
<proteinExistence type="predicted"/>